<dbReference type="InterPro" id="IPR016181">
    <property type="entry name" value="Acyl_CoA_acyltransferase"/>
</dbReference>
<protein>
    <submittedName>
        <fullName evidence="2">GNAT family N-acetyltransferase</fullName>
    </submittedName>
</protein>
<dbReference type="Proteomes" id="UP000318937">
    <property type="component" value="Unassembled WGS sequence"/>
</dbReference>
<dbReference type="Gene3D" id="3.40.630.30">
    <property type="match status" value="1"/>
</dbReference>
<keyword evidence="3" id="KW-1185">Reference proteome</keyword>
<dbReference type="CDD" id="cd04301">
    <property type="entry name" value="NAT_SF"/>
    <property type="match status" value="1"/>
</dbReference>
<feature type="domain" description="N-acetyltransferase" evidence="1">
    <location>
        <begin position="88"/>
        <end position="236"/>
    </location>
</feature>
<evidence type="ECO:0000259" key="1">
    <source>
        <dbReference type="PROSITE" id="PS51186"/>
    </source>
</evidence>
<sequence length="236" mass="27255">MQLFNLIKSEKAYWLVDQVKMEGESEEDYKEAFTKILSAYEEEQIGYLSLLIDEAFESWLLARGFRKISSIMEYTKQLDDEMELEEDLLFYSLAEGFMTDAEFSAAYELCRTGTANKNIHQPIEQVMASIASELGDKWRSHCYSFFADNKLVGISIPHIEMGTQDEGRMFYFGVVPDMRGQGLGAKLHKLTLELMKKMQANYYVGSTDESNKHMINIFKKNGCTLRDKKGIYQIEK</sequence>
<dbReference type="OrthoDB" id="511027at2"/>
<dbReference type="RefSeq" id="WP_142605835.1">
    <property type="nucleotide sequence ID" value="NZ_VDGG01000009.1"/>
</dbReference>
<dbReference type="AlphaFoldDB" id="A0A544TIB7"/>
<dbReference type="Pfam" id="PF00583">
    <property type="entry name" value="Acetyltransf_1"/>
    <property type="match status" value="1"/>
</dbReference>
<evidence type="ECO:0000313" key="3">
    <source>
        <dbReference type="Proteomes" id="UP000318937"/>
    </source>
</evidence>
<proteinExistence type="predicted"/>
<accession>A0A544TIB7</accession>
<dbReference type="GO" id="GO:0016747">
    <property type="term" value="F:acyltransferase activity, transferring groups other than amino-acyl groups"/>
    <property type="evidence" value="ECO:0007669"/>
    <property type="project" value="InterPro"/>
</dbReference>
<organism evidence="2 3">
    <name type="scientific">Psychrobacillus soli</name>
    <dbReference type="NCBI Taxonomy" id="1543965"/>
    <lineage>
        <taxon>Bacteria</taxon>
        <taxon>Bacillati</taxon>
        <taxon>Bacillota</taxon>
        <taxon>Bacilli</taxon>
        <taxon>Bacillales</taxon>
        <taxon>Bacillaceae</taxon>
        <taxon>Psychrobacillus</taxon>
    </lineage>
</organism>
<dbReference type="SUPFAM" id="SSF55729">
    <property type="entry name" value="Acyl-CoA N-acyltransferases (Nat)"/>
    <property type="match status" value="1"/>
</dbReference>
<evidence type="ECO:0000313" key="2">
    <source>
        <dbReference type="EMBL" id="TQR17199.1"/>
    </source>
</evidence>
<dbReference type="InterPro" id="IPR000182">
    <property type="entry name" value="GNAT_dom"/>
</dbReference>
<comment type="caution">
    <text evidence="2">The sequence shown here is derived from an EMBL/GenBank/DDBJ whole genome shotgun (WGS) entry which is preliminary data.</text>
</comment>
<gene>
    <name evidence="2" type="ORF">FG383_05415</name>
</gene>
<keyword evidence="2" id="KW-0808">Transferase</keyword>
<name>A0A544TIB7_9BACI</name>
<reference evidence="2 3" key="1">
    <citation type="submission" date="2019-05" db="EMBL/GenBank/DDBJ databases">
        <title>Psychrobacillus vulpis sp. nov., a new species isolated from feces of a red fox that inhabits in The Tablas de Daimiel Natural Park, Albacete, Spain.</title>
        <authorList>
            <person name="Rodriguez M."/>
            <person name="Reina J.C."/>
            <person name="Bejar V."/>
            <person name="Llamas I."/>
        </authorList>
    </citation>
    <scope>NUCLEOTIDE SEQUENCE [LARGE SCALE GENOMIC DNA]</scope>
    <source>
        <strain evidence="2 3">NHI-2</strain>
    </source>
</reference>
<dbReference type="PROSITE" id="PS51186">
    <property type="entry name" value="GNAT"/>
    <property type="match status" value="1"/>
</dbReference>
<dbReference type="EMBL" id="VDGG01000009">
    <property type="protein sequence ID" value="TQR17199.1"/>
    <property type="molecule type" value="Genomic_DNA"/>
</dbReference>